<organism evidence="1 2">
    <name type="scientific">Desulfonatronospira thiodismutans ASO3-1</name>
    <dbReference type="NCBI Taxonomy" id="555779"/>
    <lineage>
        <taxon>Bacteria</taxon>
        <taxon>Pseudomonadati</taxon>
        <taxon>Thermodesulfobacteriota</taxon>
        <taxon>Desulfovibrionia</taxon>
        <taxon>Desulfovibrionales</taxon>
        <taxon>Desulfonatronovibrionaceae</taxon>
        <taxon>Desulfonatronospira</taxon>
    </lineage>
</organism>
<dbReference type="Pfam" id="PF12952">
    <property type="entry name" value="DUF3841"/>
    <property type="match status" value="1"/>
</dbReference>
<dbReference type="InterPro" id="IPR024211">
    <property type="entry name" value="DUF3841"/>
</dbReference>
<dbReference type="Proteomes" id="UP000005496">
    <property type="component" value="Unassembled WGS sequence"/>
</dbReference>
<dbReference type="RefSeq" id="WP_008871818.1">
    <property type="nucleotide sequence ID" value="NZ_ACJN02000004.1"/>
</dbReference>
<evidence type="ECO:0000313" key="2">
    <source>
        <dbReference type="Proteomes" id="UP000005496"/>
    </source>
</evidence>
<name>D6SU36_9BACT</name>
<dbReference type="EMBL" id="ACJN02000004">
    <property type="protein sequence ID" value="EFI33127.1"/>
    <property type="molecule type" value="Genomic_DNA"/>
</dbReference>
<protein>
    <recommendedName>
        <fullName evidence="3">DUF3841 domain-containing protein</fullName>
    </recommendedName>
</protein>
<dbReference type="AlphaFoldDB" id="D6SU36"/>
<comment type="caution">
    <text evidence="1">The sequence shown here is derived from an EMBL/GenBank/DDBJ whole genome shotgun (WGS) entry which is preliminary data.</text>
</comment>
<dbReference type="eggNOG" id="ENOG5032SGW">
    <property type="taxonomic scope" value="Bacteria"/>
</dbReference>
<evidence type="ECO:0008006" key="3">
    <source>
        <dbReference type="Google" id="ProtNLM"/>
    </source>
</evidence>
<sequence>MILWTIQTEEAWEQLNKKGCITGVMDYIEPSWLSSYHWMMQQMKDRIGSPPCKHLFPVWAWYQWDSSNRKKPDLRSAGHLPKNVKGVRIEFSCDKNAGLLSDFTLWHYVLNYWYLPESMADDEKFDAEIKKQGTTYFEAKPHPTPKIHQKIVRSWNKIFDLDWDKTDISVPKYQKSIQATIWQLRMEQVRSCKHFKAR</sequence>
<gene>
    <name evidence="1" type="ORF">Dthio_PD0443</name>
</gene>
<keyword evidence="2" id="KW-1185">Reference proteome</keyword>
<evidence type="ECO:0000313" key="1">
    <source>
        <dbReference type="EMBL" id="EFI33127.1"/>
    </source>
</evidence>
<reference evidence="1" key="1">
    <citation type="submission" date="2010-05" db="EMBL/GenBank/DDBJ databases">
        <title>The draft genome of Desulfonatronospira thiodismutans ASO3-1.</title>
        <authorList>
            <consortium name="US DOE Joint Genome Institute (JGI-PGF)"/>
            <person name="Lucas S."/>
            <person name="Copeland A."/>
            <person name="Lapidus A."/>
            <person name="Cheng J.-F."/>
            <person name="Bruce D."/>
            <person name="Goodwin L."/>
            <person name="Pitluck S."/>
            <person name="Chertkov O."/>
            <person name="Brettin T."/>
            <person name="Detter J.C."/>
            <person name="Han C."/>
            <person name="Land M.L."/>
            <person name="Hauser L."/>
            <person name="Kyrpides N."/>
            <person name="Mikhailova N."/>
            <person name="Muyzer G."/>
            <person name="Woyke T."/>
        </authorList>
    </citation>
    <scope>NUCLEOTIDE SEQUENCE [LARGE SCALE GENOMIC DNA]</scope>
    <source>
        <strain evidence="1">ASO3-1</strain>
    </source>
</reference>
<proteinExistence type="predicted"/>
<accession>D6SU36</accession>